<keyword evidence="4 6" id="KW-1133">Transmembrane helix</keyword>
<comment type="caution">
    <text evidence="7">The sequence shown here is derived from an EMBL/GenBank/DDBJ whole genome shotgun (WGS) entry which is preliminary data.</text>
</comment>
<dbReference type="EMBL" id="JABBGM010000005">
    <property type="protein sequence ID" value="NML94584.1"/>
    <property type="molecule type" value="Genomic_DNA"/>
</dbReference>
<dbReference type="AlphaFoldDB" id="A0A7Y0GB35"/>
<feature type="transmembrane region" description="Helical" evidence="6">
    <location>
        <begin position="159"/>
        <end position="177"/>
    </location>
</feature>
<comment type="similarity">
    <text evidence="2">Belongs to the autoinducer-2 exporter (AI-2E) (TC 2.A.86) family.</text>
</comment>
<dbReference type="GO" id="GO:0016020">
    <property type="term" value="C:membrane"/>
    <property type="evidence" value="ECO:0007669"/>
    <property type="project" value="UniProtKB-SubCell"/>
</dbReference>
<reference evidence="7 8" key="1">
    <citation type="submission" date="2020-04" db="EMBL/GenBank/DDBJ databases">
        <title>Novosphingobium sp. TW-4 isolated from soil.</title>
        <authorList>
            <person name="Dahal R.H."/>
            <person name="Chaudhary D.K."/>
        </authorList>
    </citation>
    <scope>NUCLEOTIDE SEQUENCE [LARGE SCALE GENOMIC DNA]</scope>
    <source>
        <strain evidence="7 8">TW-4</strain>
    </source>
</reference>
<organism evidence="7 8">
    <name type="scientific">Novosphingobium olei</name>
    <dbReference type="NCBI Taxonomy" id="2728851"/>
    <lineage>
        <taxon>Bacteria</taxon>
        <taxon>Pseudomonadati</taxon>
        <taxon>Pseudomonadota</taxon>
        <taxon>Alphaproteobacteria</taxon>
        <taxon>Sphingomonadales</taxon>
        <taxon>Sphingomonadaceae</taxon>
        <taxon>Novosphingobium</taxon>
    </lineage>
</organism>
<evidence type="ECO:0000256" key="2">
    <source>
        <dbReference type="ARBA" id="ARBA00009773"/>
    </source>
</evidence>
<evidence type="ECO:0000256" key="1">
    <source>
        <dbReference type="ARBA" id="ARBA00004141"/>
    </source>
</evidence>
<proteinExistence type="inferred from homology"/>
<dbReference type="Proteomes" id="UP000583556">
    <property type="component" value="Unassembled WGS sequence"/>
</dbReference>
<evidence type="ECO:0000256" key="5">
    <source>
        <dbReference type="ARBA" id="ARBA00023136"/>
    </source>
</evidence>
<feature type="transmembrane region" description="Helical" evidence="6">
    <location>
        <begin position="213"/>
        <end position="234"/>
    </location>
</feature>
<feature type="transmembrane region" description="Helical" evidence="6">
    <location>
        <begin position="60"/>
        <end position="81"/>
    </location>
</feature>
<feature type="transmembrane region" description="Helical" evidence="6">
    <location>
        <begin position="311"/>
        <end position="344"/>
    </location>
</feature>
<evidence type="ECO:0000256" key="6">
    <source>
        <dbReference type="SAM" id="Phobius"/>
    </source>
</evidence>
<comment type="subcellular location">
    <subcellularLocation>
        <location evidence="1">Membrane</location>
        <topology evidence="1">Multi-pass membrane protein</topology>
    </subcellularLocation>
</comment>
<protein>
    <submittedName>
        <fullName evidence="7">AI-2E family transporter</fullName>
    </submittedName>
</protein>
<evidence type="ECO:0000256" key="4">
    <source>
        <dbReference type="ARBA" id="ARBA00022989"/>
    </source>
</evidence>
<evidence type="ECO:0000256" key="3">
    <source>
        <dbReference type="ARBA" id="ARBA00022692"/>
    </source>
</evidence>
<dbReference type="PANTHER" id="PTHR21716:SF4">
    <property type="entry name" value="TRANSMEMBRANE PROTEIN 245"/>
    <property type="match status" value="1"/>
</dbReference>
<evidence type="ECO:0000313" key="8">
    <source>
        <dbReference type="Proteomes" id="UP000583556"/>
    </source>
</evidence>
<keyword evidence="3 6" id="KW-0812">Transmembrane</keyword>
<gene>
    <name evidence="7" type="ORF">HHL27_13000</name>
</gene>
<feature type="transmembrane region" description="Helical" evidence="6">
    <location>
        <begin position="12"/>
        <end position="40"/>
    </location>
</feature>
<dbReference type="InterPro" id="IPR002549">
    <property type="entry name" value="AI-2E-like"/>
</dbReference>
<name>A0A7Y0GB35_9SPHN</name>
<dbReference type="Pfam" id="PF01594">
    <property type="entry name" value="AI-2E_transport"/>
    <property type="match status" value="1"/>
</dbReference>
<feature type="transmembrane region" description="Helical" evidence="6">
    <location>
        <begin position="274"/>
        <end position="291"/>
    </location>
</feature>
<keyword evidence="8" id="KW-1185">Reference proteome</keyword>
<accession>A0A7Y0GB35</accession>
<feature type="transmembrane region" description="Helical" evidence="6">
    <location>
        <begin position="240"/>
        <end position="262"/>
    </location>
</feature>
<evidence type="ECO:0000313" key="7">
    <source>
        <dbReference type="EMBL" id="NML94584.1"/>
    </source>
</evidence>
<dbReference type="PANTHER" id="PTHR21716">
    <property type="entry name" value="TRANSMEMBRANE PROTEIN"/>
    <property type="match status" value="1"/>
</dbReference>
<dbReference type="RefSeq" id="WP_169493854.1">
    <property type="nucleotide sequence ID" value="NZ_JABBGM010000005.1"/>
</dbReference>
<sequence length="353" mass="37390">MIDRKRFEAGGLIGFVALASVAFIAVVWDFLGALFWAGVAGIMFQPLFRRITANLGGRRSVGAAITLLVITIAVIIPLLLIGSMILDQAAGVYAAVRDGQIDFARYFDRIHDALPLRLQELADRQGLGSFERMRRQVAAALGGSVSVLANQALSLGRNAAQFLLVFGVGLYVTYFLLRDGAEIGSAIVRTAPFERDVAQRLGDRFVTVTRATVNGSVLVAMAQGALGAATFALVGVPAAMLWGLIMAFAALLPAIGPAIVWIPVAVYQLATGQIWQAMVVIFSGVAVVGMIDNLLRPLLVGRDTGIPDWLVLLSTLGGIALMGISGVVAGPIVAALFMCGWQILTEERDRQAG</sequence>
<keyword evidence="5 6" id="KW-0472">Membrane</keyword>